<name>A0A9D4WCF9_PEA</name>
<dbReference type="EMBL" id="JAMSHJ010000006">
    <property type="protein sequence ID" value="KAI5398973.1"/>
    <property type="molecule type" value="Genomic_DNA"/>
</dbReference>
<sequence length="109" mass="11851">LPTDNDLLTTRELKLSTTKSLLSILAVAILAANREKHLSNSHPSTNTLWLSKSTSHTSLKPISSSTGKHLVNPKNMEWVNPDSQVESILSSKLCHVLVASNTSSFKSLT</sequence>
<protein>
    <submittedName>
        <fullName evidence="1">Uncharacterized protein</fullName>
    </submittedName>
</protein>
<dbReference type="Gramene" id="Psat06G0436900-T1">
    <property type="protein sequence ID" value="KAI5398973.1"/>
    <property type="gene ID" value="KIW84_064369"/>
</dbReference>
<feature type="non-terminal residue" evidence="1">
    <location>
        <position position="1"/>
    </location>
</feature>
<proteinExistence type="predicted"/>
<keyword evidence="2" id="KW-1185">Reference proteome</keyword>
<gene>
    <name evidence="1" type="ORF">KIW84_064369</name>
</gene>
<dbReference type="Proteomes" id="UP001058974">
    <property type="component" value="Chromosome 6"/>
</dbReference>
<comment type="caution">
    <text evidence="1">The sequence shown here is derived from an EMBL/GenBank/DDBJ whole genome shotgun (WGS) entry which is preliminary data.</text>
</comment>
<evidence type="ECO:0000313" key="2">
    <source>
        <dbReference type="Proteomes" id="UP001058974"/>
    </source>
</evidence>
<organism evidence="1 2">
    <name type="scientific">Pisum sativum</name>
    <name type="common">Garden pea</name>
    <name type="synonym">Lathyrus oleraceus</name>
    <dbReference type="NCBI Taxonomy" id="3888"/>
    <lineage>
        <taxon>Eukaryota</taxon>
        <taxon>Viridiplantae</taxon>
        <taxon>Streptophyta</taxon>
        <taxon>Embryophyta</taxon>
        <taxon>Tracheophyta</taxon>
        <taxon>Spermatophyta</taxon>
        <taxon>Magnoliopsida</taxon>
        <taxon>eudicotyledons</taxon>
        <taxon>Gunneridae</taxon>
        <taxon>Pentapetalae</taxon>
        <taxon>rosids</taxon>
        <taxon>fabids</taxon>
        <taxon>Fabales</taxon>
        <taxon>Fabaceae</taxon>
        <taxon>Papilionoideae</taxon>
        <taxon>50 kb inversion clade</taxon>
        <taxon>NPAAA clade</taxon>
        <taxon>Hologalegina</taxon>
        <taxon>IRL clade</taxon>
        <taxon>Fabeae</taxon>
        <taxon>Lathyrus</taxon>
    </lineage>
</organism>
<accession>A0A9D4WCF9</accession>
<dbReference type="AlphaFoldDB" id="A0A9D4WCF9"/>
<reference evidence="1 2" key="1">
    <citation type="journal article" date="2022" name="Nat. Genet.">
        <title>Improved pea reference genome and pan-genome highlight genomic features and evolutionary characteristics.</title>
        <authorList>
            <person name="Yang T."/>
            <person name="Liu R."/>
            <person name="Luo Y."/>
            <person name="Hu S."/>
            <person name="Wang D."/>
            <person name="Wang C."/>
            <person name="Pandey M.K."/>
            <person name="Ge S."/>
            <person name="Xu Q."/>
            <person name="Li N."/>
            <person name="Li G."/>
            <person name="Huang Y."/>
            <person name="Saxena R.K."/>
            <person name="Ji Y."/>
            <person name="Li M."/>
            <person name="Yan X."/>
            <person name="He Y."/>
            <person name="Liu Y."/>
            <person name="Wang X."/>
            <person name="Xiang C."/>
            <person name="Varshney R.K."/>
            <person name="Ding H."/>
            <person name="Gao S."/>
            <person name="Zong X."/>
        </authorList>
    </citation>
    <scope>NUCLEOTIDE SEQUENCE [LARGE SCALE GENOMIC DNA]</scope>
    <source>
        <strain evidence="1 2">cv. Zhongwan 6</strain>
    </source>
</reference>
<evidence type="ECO:0000313" key="1">
    <source>
        <dbReference type="EMBL" id="KAI5398973.1"/>
    </source>
</evidence>